<dbReference type="Proteomes" id="UP000004980">
    <property type="component" value="Unassembled WGS sequence"/>
</dbReference>
<feature type="domain" description="UspA" evidence="2">
    <location>
        <begin position="156"/>
        <end position="278"/>
    </location>
</feature>
<name>A0ABP2PJW1_9BURK</name>
<evidence type="ECO:0000313" key="3">
    <source>
        <dbReference type="EMBL" id="EIM97617.1"/>
    </source>
</evidence>
<proteinExistence type="inferred from homology"/>
<reference evidence="3 4" key="1">
    <citation type="journal article" date="2012" name="J. Bacteriol.">
        <title>Draft Genome Sequence of the Soil Bacterium Burkholderia terrae Strain BS001, Which Interacts with Fungal Surface Structures.</title>
        <authorList>
            <person name="Nazir R."/>
            <person name="Hansen M.A."/>
            <person name="Sorensen S."/>
            <person name="van Elsas J.D."/>
        </authorList>
    </citation>
    <scope>NUCLEOTIDE SEQUENCE [LARGE SCALE GENOMIC DNA]</scope>
    <source>
        <strain evidence="3 4">BS001</strain>
    </source>
</reference>
<dbReference type="InterPro" id="IPR006016">
    <property type="entry name" value="UspA"/>
</dbReference>
<accession>A0ABP2PJW1</accession>
<gene>
    <name evidence="3" type="ORF">WQE_28241</name>
</gene>
<keyword evidence="4" id="KW-1185">Reference proteome</keyword>
<dbReference type="Pfam" id="PF00582">
    <property type="entry name" value="Usp"/>
    <property type="match status" value="2"/>
</dbReference>
<evidence type="ECO:0000259" key="2">
    <source>
        <dbReference type="Pfam" id="PF00582"/>
    </source>
</evidence>
<dbReference type="PANTHER" id="PTHR46268">
    <property type="entry name" value="STRESS RESPONSE PROTEIN NHAX"/>
    <property type="match status" value="1"/>
</dbReference>
<dbReference type="SUPFAM" id="SSF52402">
    <property type="entry name" value="Adenine nucleotide alpha hydrolases-like"/>
    <property type="match status" value="2"/>
</dbReference>
<protein>
    <submittedName>
        <fullName evidence="3">UspA domain-containing protein</fullName>
    </submittedName>
</protein>
<feature type="domain" description="UspA" evidence="2">
    <location>
        <begin position="5"/>
        <end position="146"/>
    </location>
</feature>
<comment type="caution">
    <text evidence="3">The sequence shown here is derived from an EMBL/GenBank/DDBJ whole genome shotgun (WGS) entry which is preliminary data.</text>
</comment>
<evidence type="ECO:0000256" key="1">
    <source>
        <dbReference type="ARBA" id="ARBA00008791"/>
    </source>
</evidence>
<dbReference type="InterPro" id="IPR006015">
    <property type="entry name" value="Universal_stress_UspA"/>
</dbReference>
<dbReference type="CDD" id="cd00293">
    <property type="entry name" value="USP-like"/>
    <property type="match status" value="1"/>
</dbReference>
<evidence type="ECO:0000313" key="4">
    <source>
        <dbReference type="Proteomes" id="UP000004980"/>
    </source>
</evidence>
<sequence length="281" mass="30766">MAMSYQSILVHLDTGTHAQSRLELALQLAQRFHAKLTGVLSTYTPDKHELFVMGGTASYYIEHEQQRQERCADLKRVFHAALARAKVDGQWIAITGYANDVIPPYARLADLIVAGQIDLKDPDSFIAEQFVENLVMAAGRPVLVLPSSGSFTECGKHVLIAWDGSREATRAIHDALPFLSHAAKVTVLTVNAEQDAPDSVRMPGADIALTLARHDVKVEVREVTIERNTPVGDVLLSQTSALGCDMIVMGAYAHTRLRELVMGGATRTILRSMTVPVLFSH</sequence>
<dbReference type="EMBL" id="AKAU01000147">
    <property type="protein sequence ID" value="EIM97617.1"/>
    <property type="molecule type" value="Genomic_DNA"/>
</dbReference>
<organism evidence="3 4">
    <name type="scientific">Paraburkholderia hospita</name>
    <dbReference type="NCBI Taxonomy" id="169430"/>
    <lineage>
        <taxon>Bacteria</taxon>
        <taxon>Pseudomonadati</taxon>
        <taxon>Pseudomonadota</taxon>
        <taxon>Betaproteobacteria</taxon>
        <taxon>Burkholderiales</taxon>
        <taxon>Burkholderiaceae</taxon>
        <taxon>Paraburkholderia</taxon>
    </lineage>
</organism>
<comment type="similarity">
    <text evidence="1">Belongs to the universal stress protein A family.</text>
</comment>
<dbReference type="Gene3D" id="3.40.50.12370">
    <property type="match status" value="1"/>
</dbReference>
<dbReference type="PRINTS" id="PR01438">
    <property type="entry name" value="UNVRSLSTRESS"/>
</dbReference>
<dbReference type="PANTHER" id="PTHR46268:SF15">
    <property type="entry name" value="UNIVERSAL STRESS PROTEIN HP_0031"/>
    <property type="match status" value="1"/>
</dbReference>